<gene>
    <name evidence="13" type="ORF">M9R32_02700</name>
</gene>
<name>A0A9X3RD76_9BACL</name>
<keyword evidence="9 13" id="KW-0456">Lyase</keyword>
<dbReference type="EC" id="4.1.1.65" evidence="3"/>
<keyword evidence="8" id="KW-0594">Phospholipid biosynthesis</keyword>
<evidence type="ECO:0000256" key="10">
    <source>
        <dbReference type="ARBA" id="ARBA00023264"/>
    </source>
</evidence>
<evidence type="ECO:0000256" key="4">
    <source>
        <dbReference type="ARBA" id="ARBA00022516"/>
    </source>
</evidence>
<comment type="pathway">
    <text evidence="12">Phospholipid metabolism; phosphatidylethanolamine biosynthesis.</text>
</comment>
<dbReference type="NCBIfam" id="TIGR00163">
    <property type="entry name" value="PS_decarb"/>
    <property type="match status" value="1"/>
</dbReference>
<evidence type="ECO:0000313" key="14">
    <source>
        <dbReference type="Proteomes" id="UP001152173"/>
    </source>
</evidence>
<dbReference type="InterPro" id="IPR003817">
    <property type="entry name" value="PS_Dcarbxylase"/>
</dbReference>
<accession>A0A9X3RD76</accession>
<proteinExistence type="predicted"/>
<evidence type="ECO:0000256" key="1">
    <source>
        <dbReference type="ARBA" id="ARBA00001928"/>
    </source>
</evidence>
<evidence type="ECO:0000256" key="8">
    <source>
        <dbReference type="ARBA" id="ARBA00023209"/>
    </source>
</evidence>
<dbReference type="PANTHER" id="PTHR10067:SF6">
    <property type="entry name" value="PHOSPHATIDYLSERINE DECARBOXYLASE PROENZYME, MITOCHONDRIAL"/>
    <property type="match status" value="1"/>
</dbReference>
<evidence type="ECO:0000256" key="12">
    <source>
        <dbReference type="ARBA" id="ARBA00024326"/>
    </source>
</evidence>
<evidence type="ECO:0000256" key="6">
    <source>
        <dbReference type="ARBA" id="ARBA00023098"/>
    </source>
</evidence>
<comment type="pathway">
    <text evidence="2">Lipid metabolism.</text>
</comment>
<keyword evidence="11" id="KW-0670">Pyruvate</keyword>
<dbReference type="NCBIfam" id="NF002853">
    <property type="entry name" value="PRK03140.1"/>
    <property type="match status" value="1"/>
</dbReference>
<keyword evidence="14" id="KW-1185">Reference proteome</keyword>
<keyword evidence="7" id="KW-0865">Zymogen</keyword>
<dbReference type="GO" id="GO:0006646">
    <property type="term" value="P:phosphatidylethanolamine biosynthetic process"/>
    <property type="evidence" value="ECO:0007669"/>
    <property type="project" value="TreeGrafter"/>
</dbReference>
<keyword evidence="5" id="KW-0210">Decarboxylase</keyword>
<comment type="cofactor">
    <cofactor evidence="1">
        <name>pyruvate</name>
        <dbReference type="ChEBI" id="CHEBI:15361"/>
    </cofactor>
</comment>
<evidence type="ECO:0000256" key="7">
    <source>
        <dbReference type="ARBA" id="ARBA00023145"/>
    </source>
</evidence>
<evidence type="ECO:0000313" key="13">
    <source>
        <dbReference type="EMBL" id="MCZ8536102.1"/>
    </source>
</evidence>
<evidence type="ECO:0000256" key="9">
    <source>
        <dbReference type="ARBA" id="ARBA00023239"/>
    </source>
</evidence>
<dbReference type="Proteomes" id="UP001152173">
    <property type="component" value="Unassembled WGS sequence"/>
</dbReference>
<evidence type="ECO:0000256" key="2">
    <source>
        <dbReference type="ARBA" id="ARBA00005189"/>
    </source>
</evidence>
<evidence type="ECO:0000256" key="3">
    <source>
        <dbReference type="ARBA" id="ARBA00012243"/>
    </source>
</evidence>
<dbReference type="GO" id="GO:0004609">
    <property type="term" value="F:phosphatidylserine decarboxylase activity"/>
    <property type="evidence" value="ECO:0007669"/>
    <property type="project" value="UniProtKB-EC"/>
</dbReference>
<sequence>MKQKIYQTLIELTNGKWSSMAIQKFAKSSWSRKVIPSYIRTYGIQMQEVSQSIETFPTLHDFFIRKIDAQHRPIAQGEMEAGSPVDAKVESIGSISSTGTFLVKEKSYTVTDLVGNMDLASQYLGGTYMVFYLSPADYHRIHSPVDGHVKKQMTLGKKSYPVNQAGLTYGKTPISGNYRQVTHLVCPNQKNCAVISVGAMFVNSIEMTNTSRDWIKGEEIGYFTFGSTVVLLFEKDAFQLDSSITPGSRVRVGEKIGSML</sequence>
<keyword evidence="10" id="KW-1208">Phospholipid metabolism</keyword>
<keyword evidence="6" id="KW-0443">Lipid metabolism</keyword>
<dbReference type="PANTHER" id="PTHR10067">
    <property type="entry name" value="PHOSPHATIDYLSERINE DECARBOXYLASE"/>
    <property type="match status" value="1"/>
</dbReference>
<protein>
    <recommendedName>
        <fullName evidence="3">phosphatidylserine decarboxylase</fullName>
        <ecNumber evidence="3">4.1.1.65</ecNumber>
    </recommendedName>
</protein>
<organism evidence="13 14">
    <name type="scientific">Paenisporosarcina quisquiliarum</name>
    <dbReference type="NCBI Taxonomy" id="365346"/>
    <lineage>
        <taxon>Bacteria</taxon>
        <taxon>Bacillati</taxon>
        <taxon>Bacillota</taxon>
        <taxon>Bacilli</taxon>
        <taxon>Bacillales</taxon>
        <taxon>Caryophanaceae</taxon>
        <taxon>Paenisporosarcina</taxon>
    </lineage>
</organism>
<evidence type="ECO:0000256" key="11">
    <source>
        <dbReference type="ARBA" id="ARBA00023317"/>
    </source>
</evidence>
<dbReference type="Pfam" id="PF02666">
    <property type="entry name" value="PS_Dcarbxylase"/>
    <property type="match status" value="1"/>
</dbReference>
<dbReference type="RefSeq" id="WP_269925212.1">
    <property type="nucleotide sequence ID" value="NZ_JAMKBJ010000002.1"/>
</dbReference>
<dbReference type="EMBL" id="JAMKBJ010000002">
    <property type="protein sequence ID" value="MCZ8536102.1"/>
    <property type="molecule type" value="Genomic_DNA"/>
</dbReference>
<reference evidence="13" key="1">
    <citation type="submission" date="2022-05" db="EMBL/GenBank/DDBJ databases">
        <authorList>
            <person name="Colautti A."/>
            <person name="Iacumin L."/>
        </authorList>
    </citation>
    <scope>NUCLEOTIDE SEQUENCE</scope>
    <source>
        <strain evidence="13">SK 55</strain>
    </source>
</reference>
<dbReference type="InterPro" id="IPR033177">
    <property type="entry name" value="PSD-B"/>
</dbReference>
<dbReference type="AlphaFoldDB" id="A0A9X3RD76"/>
<evidence type="ECO:0000256" key="5">
    <source>
        <dbReference type="ARBA" id="ARBA00022793"/>
    </source>
</evidence>
<keyword evidence="4" id="KW-0444">Lipid biosynthesis</keyword>
<comment type="caution">
    <text evidence="13">The sequence shown here is derived from an EMBL/GenBank/DDBJ whole genome shotgun (WGS) entry which is preliminary data.</text>
</comment>